<dbReference type="GO" id="GO:1990189">
    <property type="term" value="F:protein N-terminal-serine acetyltransferase activity"/>
    <property type="evidence" value="ECO:0007669"/>
    <property type="project" value="TreeGrafter"/>
</dbReference>
<evidence type="ECO:0000313" key="2">
    <source>
        <dbReference type="EMBL" id="MCD7111805.1"/>
    </source>
</evidence>
<evidence type="ECO:0000313" key="3">
    <source>
        <dbReference type="Proteomes" id="UP001139089"/>
    </source>
</evidence>
<dbReference type="Gene3D" id="3.40.630.30">
    <property type="match status" value="1"/>
</dbReference>
<dbReference type="GO" id="GO:0005737">
    <property type="term" value="C:cytoplasm"/>
    <property type="evidence" value="ECO:0007669"/>
    <property type="project" value="TreeGrafter"/>
</dbReference>
<evidence type="ECO:0000259" key="1">
    <source>
        <dbReference type="PROSITE" id="PS51186"/>
    </source>
</evidence>
<dbReference type="CDD" id="cd04301">
    <property type="entry name" value="NAT_SF"/>
    <property type="match status" value="1"/>
</dbReference>
<accession>A0A9X1T3C4</accession>
<keyword evidence="3" id="KW-1185">Reference proteome</keyword>
<feature type="domain" description="N-acetyltransferase" evidence="1">
    <location>
        <begin position="20"/>
        <end position="178"/>
    </location>
</feature>
<dbReference type="RefSeq" id="WP_231816822.1">
    <property type="nucleotide sequence ID" value="NZ_JAJOZR010000021.1"/>
</dbReference>
<dbReference type="EMBL" id="JAJOZR010000021">
    <property type="protein sequence ID" value="MCD7111805.1"/>
    <property type="molecule type" value="Genomic_DNA"/>
</dbReference>
<sequence length="191" mass="20951">MPDPSFLSRPHGDRRRPEGLKLRAAEQRDVAGITELSNGPLYRAGTQRLPFQNEETTARWLGSNGEAASLSVVAELDGRIVGLGGLHRQSGRRQHVAILGLGVHDDYQRQGIGVALLEALLDAAFNWLQIRRVELTVFSDNAGAIELYQRAGFRREGLLRAYAFRDGVYADVLAMALISPDFGGEAVRAEN</sequence>
<dbReference type="InterPro" id="IPR051908">
    <property type="entry name" value="Ribosomal_N-acetyltransferase"/>
</dbReference>
<dbReference type="SUPFAM" id="SSF55729">
    <property type="entry name" value="Acyl-CoA N-acyltransferases (Nat)"/>
    <property type="match status" value="1"/>
</dbReference>
<dbReference type="InterPro" id="IPR016181">
    <property type="entry name" value="Acyl_CoA_acyltransferase"/>
</dbReference>
<comment type="caution">
    <text evidence="2">The sequence shown here is derived from an EMBL/GenBank/DDBJ whole genome shotgun (WGS) entry which is preliminary data.</text>
</comment>
<dbReference type="AlphaFoldDB" id="A0A9X1T3C4"/>
<proteinExistence type="predicted"/>
<dbReference type="EC" id="2.3.1.-" evidence="2"/>
<dbReference type="PANTHER" id="PTHR43441">
    <property type="entry name" value="RIBOSOMAL-PROTEIN-SERINE ACETYLTRANSFERASE"/>
    <property type="match status" value="1"/>
</dbReference>
<dbReference type="Proteomes" id="UP001139089">
    <property type="component" value="Unassembled WGS sequence"/>
</dbReference>
<dbReference type="PROSITE" id="PS51186">
    <property type="entry name" value="GNAT"/>
    <property type="match status" value="1"/>
</dbReference>
<gene>
    <name evidence="2" type="ORF">LRX75_22520</name>
</gene>
<keyword evidence="2" id="KW-0012">Acyltransferase</keyword>
<protein>
    <submittedName>
        <fullName evidence="2">GNAT family N-acetyltransferase</fullName>
        <ecNumber evidence="2">2.3.1.-</ecNumber>
    </submittedName>
</protein>
<name>A0A9X1T3C4_9HYPH</name>
<dbReference type="Pfam" id="PF00583">
    <property type="entry name" value="Acetyltransf_1"/>
    <property type="match status" value="1"/>
</dbReference>
<dbReference type="GO" id="GO:0008999">
    <property type="term" value="F:protein-N-terminal-alanine acetyltransferase activity"/>
    <property type="evidence" value="ECO:0007669"/>
    <property type="project" value="TreeGrafter"/>
</dbReference>
<organism evidence="2 3">
    <name type="scientific">Rhizobium quercicola</name>
    <dbReference type="NCBI Taxonomy" id="2901226"/>
    <lineage>
        <taxon>Bacteria</taxon>
        <taxon>Pseudomonadati</taxon>
        <taxon>Pseudomonadota</taxon>
        <taxon>Alphaproteobacteria</taxon>
        <taxon>Hyphomicrobiales</taxon>
        <taxon>Rhizobiaceae</taxon>
        <taxon>Rhizobium/Agrobacterium group</taxon>
        <taxon>Rhizobium</taxon>
    </lineage>
</organism>
<reference evidence="2" key="1">
    <citation type="submission" date="2021-12" db="EMBL/GenBank/DDBJ databases">
        <authorList>
            <person name="Li Y."/>
        </authorList>
    </citation>
    <scope>NUCLEOTIDE SEQUENCE</scope>
    <source>
        <strain evidence="2">DKSPLA3</strain>
    </source>
</reference>
<dbReference type="InterPro" id="IPR000182">
    <property type="entry name" value="GNAT_dom"/>
</dbReference>
<keyword evidence="2" id="KW-0808">Transferase</keyword>
<dbReference type="PANTHER" id="PTHR43441:SF11">
    <property type="entry name" value="RIBOSOMAL-PROTEIN-SERINE ACETYLTRANSFERASE"/>
    <property type="match status" value="1"/>
</dbReference>